<evidence type="ECO:0000313" key="15">
    <source>
        <dbReference type="RefSeq" id="XP_047738840.1"/>
    </source>
</evidence>
<dbReference type="GO" id="GO:0030145">
    <property type="term" value="F:manganese ion binding"/>
    <property type="evidence" value="ECO:0007669"/>
    <property type="project" value="UniProtKB-UniRule"/>
</dbReference>
<evidence type="ECO:0000256" key="9">
    <source>
        <dbReference type="ARBA" id="ARBA00022989"/>
    </source>
</evidence>
<evidence type="ECO:0000256" key="5">
    <source>
        <dbReference type="ARBA" id="ARBA00022679"/>
    </source>
</evidence>
<comment type="function">
    <text evidence="13">Initiates complex N-linked carbohydrate formation. Essential for the conversion of high-mannose to hybrid and complex N-glycans.</text>
</comment>
<keyword evidence="11" id="KW-0472">Membrane</keyword>
<evidence type="ECO:0000256" key="7">
    <source>
        <dbReference type="ARBA" id="ARBA00022723"/>
    </source>
</evidence>
<comment type="similarity">
    <text evidence="3 13">Belongs to the glycosyltransferase 13 family.</text>
</comment>
<dbReference type="PANTHER" id="PTHR46396">
    <property type="entry name" value="PROTEIN O-LINKED-MANNOSE BETA-1,2-N-ACETYLGLUCOSAMINYLTRANSFERASE 1"/>
    <property type="match status" value="1"/>
</dbReference>
<keyword evidence="4 13" id="KW-0328">Glycosyltransferase</keyword>
<evidence type="ECO:0000313" key="14">
    <source>
        <dbReference type="Proteomes" id="UP000694843"/>
    </source>
</evidence>
<keyword evidence="8 13" id="KW-0735">Signal-anchor</keyword>
<reference evidence="15" key="1">
    <citation type="submission" date="2025-08" db="UniProtKB">
        <authorList>
            <consortium name="RefSeq"/>
        </authorList>
    </citation>
    <scope>IDENTIFICATION</scope>
    <source>
        <tissue evidence="15">Whole organism</tissue>
    </source>
</reference>
<keyword evidence="12 13" id="KW-0464">Manganese</keyword>
<keyword evidence="5" id="KW-0808">Transferase</keyword>
<comment type="pathway">
    <text evidence="2 13">Protein modification; protein glycosylation.</text>
</comment>
<keyword evidence="9" id="KW-1133">Transmembrane helix</keyword>
<dbReference type="InterPro" id="IPR052463">
    <property type="entry name" value="O-linked_mannose_GnT"/>
</dbReference>
<dbReference type="Pfam" id="PF03071">
    <property type="entry name" value="GNT-I"/>
    <property type="match status" value="1"/>
</dbReference>
<evidence type="ECO:0000256" key="8">
    <source>
        <dbReference type="ARBA" id="ARBA00022968"/>
    </source>
</evidence>
<dbReference type="KEGG" id="hazt:108681450"/>
<evidence type="ECO:0000256" key="1">
    <source>
        <dbReference type="ARBA" id="ARBA00004323"/>
    </source>
</evidence>
<dbReference type="SUPFAM" id="SSF53448">
    <property type="entry name" value="Nucleotide-diphospho-sugar transferases"/>
    <property type="match status" value="1"/>
</dbReference>
<dbReference type="GO" id="GO:0047223">
    <property type="term" value="F:beta-1,3-galactosyl-O-glycosyl-glycoprotein beta-1,3-N-acetylglucosaminyltransferase activity"/>
    <property type="evidence" value="ECO:0007669"/>
    <property type="project" value="TreeGrafter"/>
</dbReference>
<comment type="cofactor">
    <cofactor evidence="13">
        <name>Mn(2+)</name>
        <dbReference type="ChEBI" id="CHEBI:29035"/>
    </cofactor>
    <text evidence="13">The cofactor is mostly bound to the substrate.</text>
</comment>
<dbReference type="RefSeq" id="XP_047738840.1">
    <property type="nucleotide sequence ID" value="XM_047882884.1"/>
</dbReference>
<evidence type="ECO:0000256" key="12">
    <source>
        <dbReference type="ARBA" id="ARBA00023211"/>
    </source>
</evidence>
<evidence type="ECO:0000256" key="10">
    <source>
        <dbReference type="ARBA" id="ARBA00023034"/>
    </source>
</evidence>
<dbReference type="PANTHER" id="PTHR46396:SF1">
    <property type="entry name" value="PROTEIN O-LINKED-MANNOSE BETA-1,2-N-ACETYLGLUCOSAMINYLTRANSFERASE 1"/>
    <property type="match status" value="1"/>
</dbReference>
<evidence type="ECO:0000256" key="4">
    <source>
        <dbReference type="ARBA" id="ARBA00022676"/>
    </source>
</evidence>
<dbReference type="InterPro" id="IPR004139">
    <property type="entry name" value="Glyco_trans_13"/>
</dbReference>
<dbReference type="GeneID" id="108681450"/>
<sequence>MALHPFLESIAPGRILVFGIMTDATLNLPHAMRRTLEEFGISSMMFLGYRNYMAAVAVVGGATVAESFTPDDSSLKLGVFSTPVVMETVFRLLPEDSCTWMKANQKQRARLCAHSDGYGDLCDCSVHVPQILLPQPTPLPYDGLRGTVVLVIAGNRPSSLYSYFGQTAWLLDADPSLYCVSAWNDHGALHTSRDIRRLYRIETHPGYGWMMKRSYFEAVVQEWKNITHEHDWDIWMRKAHVRAERECIVPSVSRSFHYGIVGAHVNGVLTLAHFTGHLMSAARTHVHLNTEVLLQSNYERHIYELLLGPSTVYLNSTLSPCHPEMLPKNFTEGPLVVAFEMVSSDDHTAWARLGGVSQNVVLQAAVTHYSIVIVCLQKILNTL</sequence>
<gene>
    <name evidence="15" type="primary">LOC108681450</name>
</gene>
<proteinExistence type="inferred from homology"/>
<organism evidence="14 15">
    <name type="scientific">Hyalella azteca</name>
    <name type="common">Amphipod</name>
    <dbReference type="NCBI Taxonomy" id="294128"/>
    <lineage>
        <taxon>Eukaryota</taxon>
        <taxon>Metazoa</taxon>
        <taxon>Ecdysozoa</taxon>
        <taxon>Arthropoda</taxon>
        <taxon>Crustacea</taxon>
        <taxon>Multicrustacea</taxon>
        <taxon>Malacostraca</taxon>
        <taxon>Eumalacostraca</taxon>
        <taxon>Peracarida</taxon>
        <taxon>Amphipoda</taxon>
        <taxon>Senticaudata</taxon>
        <taxon>Talitrida</taxon>
        <taxon>Talitroidea</taxon>
        <taxon>Hyalellidae</taxon>
        <taxon>Hyalella</taxon>
    </lineage>
</organism>
<keyword evidence="10 13" id="KW-0333">Golgi apparatus</keyword>
<dbReference type="AlphaFoldDB" id="A0A979FP34"/>
<dbReference type="Gene3D" id="3.90.550.10">
    <property type="entry name" value="Spore Coat Polysaccharide Biosynthesis Protein SpsA, Chain A"/>
    <property type="match status" value="1"/>
</dbReference>
<keyword evidence="7 13" id="KW-0479">Metal-binding</keyword>
<dbReference type="GO" id="GO:0003827">
    <property type="term" value="F:alpha-1,3-mannosylglycoprotein 2-beta-N-acetylglucosaminyltransferase activity"/>
    <property type="evidence" value="ECO:0007669"/>
    <property type="project" value="UniProtKB-UniRule"/>
</dbReference>
<dbReference type="InterPro" id="IPR029044">
    <property type="entry name" value="Nucleotide-diphossugar_trans"/>
</dbReference>
<dbReference type="Proteomes" id="UP000694843">
    <property type="component" value="Unplaced"/>
</dbReference>
<accession>A0A979FP34</accession>
<comment type="subcellular location">
    <subcellularLocation>
        <location evidence="1 13">Golgi apparatus membrane</location>
        <topology evidence="1 13">Single-pass type II membrane protein</topology>
    </subcellularLocation>
</comment>
<dbReference type="GO" id="GO:0016266">
    <property type="term" value="P:protein O-linked glycosylation via N-acetyl-galactosamine"/>
    <property type="evidence" value="ECO:0007669"/>
    <property type="project" value="TreeGrafter"/>
</dbReference>
<keyword evidence="14" id="KW-1185">Reference proteome</keyword>
<name>A0A979FP34_HYAAZ</name>
<dbReference type="GO" id="GO:0000139">
    <property type="term" value="C:Golgi membrane"/>
    <property type="evidence" value="ECO:0007669"/>
    <property type="project" value="UniProtKB-SubCell"/>
</dbReference>
<dbReference type="EC" id="2.4.1.101" evidence="13"/>
<keyword evidence="6" id="KW-0812">Transmembrane</keyword>
<evidence type="ECO:0000256" key="3">
    <source>
        <dbReference type="ARBA" id="ARBA00006492"/>
    </source>
</evidence>
<evidence type="ECO:0000256" key="6">
    <source>
        <dbReference type="ARBA" id="ARBA00022692"/>
    </source>
</evidence>
<evidence type="ECO:0000256" key="2">
    <source>
        <dbReference type="ARBA" id="ARBA00004922"/>
    </source>
</evidence>
<protein>
    <recommendedName>
        <fullName evidence="13">Alpha-1,3-mannosyl-glycoprotein 2-beta-N-acetylglucosaminyltransferase</fullName>
        <shortName evidence="13">GNT-I</shortName>
        <shortName evidence="13">GlcNAc-T I</shortName>
        <ecNumber evidence="13">2.4.1.101</ecNumber>
    </recommendedName>
    <alternativeName>
        <fullName evidence="13">N-glycosyl-oligosaccharide-glycoprotein N-acetylglucosaminyltransferase I</fullName>
    </alternativeName>
</protein>
<evidence type="ECO:0000256" key="13">
    <source>
        <dbReference type="RuleBase" id="RU368119"/>
    </source>
</evidence>
<comment type="catalytic activity">
    <reaction evidence="13">
        <text>N(4)-(alpha-D-Man-(1-&gt;3)-[alpha-D-Man-(1-&gt;3)-[alpha-D-Man-(1-&gt;6)]-alpha-D-Man-(1-&gt;6)]-beta-D-Man-(1-&gt;4)-beta-D-GlcNAc-(1-&gt;4)-beta-D-GlcNAc)-L-asparaginyl-[protein] (N-glucan mannose isomer 5A1,2) + UDP-N-acetyl-alpha-D-glucosamine = N(4)-{beta-D-GlcNAc-(1-&gt;2)-alpha-D-Man-(1-&gt;3)-[alpha-D-Man-(1-&gt;3)-[alpha-D-Man-(1-&gt;6)]-alpha-D-Man-(1-&gt;6)]-beta-D-Man-(1-&gt;4)-beta-D-GlcNAc-(1-&gt;4)-beta-D-GlcNAc}-L-asparaginyl-[protein] + UDP + H(+)</text>
        <dbReference type="Rhea" id="RHEA:11456"/>
        <dbReference type="Rhea" id="RHEA-COMP:14367"/>
        <dbReference type="Rhea" id="RHEA-COMP:14368"/>
        <dbReference type="ChEBI" id="CHEBI:15378"/>
        <dbReference type="ChEBI" id="CHEBI:57705"/>
        <dbReference type="ChEBI" id="CHEBI:58223"/>
        <dbReference type="ChEBI" id="CHEBI:59087"/>
        <dbReference type="ChEBI" id="CHEBI:60625"/>
        <dbReference type="EC" id="2.4.1.101"/>
    </reaction>
</comment>
<evidence type="ECO:0000256" key="11">
    <source>
        <dbReference type="ARBA" id="ARBA00023136"/>
    </source>
</evidence>